<dbReference type="SUPFAM" id="SSF82171">
    <property type="entry name" value="DPP6 N-terminal domain-like"/>
    <property type="match status" value="1"/>
</dbReference>
<organism evidence="2 3">
    <name type="scientific">Seminavis robusta</name>
    <dbReference type="NCBI Taxonomy" id="568900"/>
    <lineage>
        <taxon>Eukaryota</taxon>
        <taxon>Sar</taxon>
        <taxon>Stramenopiles</taxon>
        <taxon>Ochrophyta</taxon>
        <taxon>Bacillariophyta</taxon>
        <taxon>Bacillariophyceae</taxon>
        <taxon>Bacillariophycidae</taxon>
        <taxon>Naviculales</taxon>
        <taxon>Naviculaceae</taxon>
        <taxon>Seminavis</taxon>
    </lineage>
</organism>
<evidence type="ECO:0000313" key="2">
    <source>
        <dbReference type="EMBL" id="CAB9524780.1"/>
    </source>
</evidence>
<protein>
    <submittedName>
        <fullName evidence="2">Uncharacterized protein</fullName>
    </submittedName>
</protein>
<dbReference type="OrthoDB" id="49473at2759"/>
<dbReference type="PANTHER" id="PTHR36220">
    <property type="entry name" value="UNNAMED PRODUCT"/>
    <property type="match status" value="1"/>
</dbReference>
<dbReference type="InterPro" id="IPR015943">
    <property type="entry name" value="WD40/YVTN_repeat-like_dom_sf"/>
</dbReference>
<dbReference type="PANTHER" id="PTHR36220:SF1">
    <property type="entry name" value="GAMMA TUBULIN COMPLEX COMPONENT C-TERMINAL DOMAIN-CONTAINING PROTEIN"/>
    <property type="match status" value="1"/>
</dbReference>
<dbReference type="AlphaFoldDB" id="A0A9N8EU66"/>
<name>A0A9N8EU66_9STRA</name>
<evidence type="ECO:0000313" key="3">
    <source>
        <dbReference type="Proteomes" id="UP001153069"/>
    </source>
</evidence>
<dbReference type="Gene3D" id="2.130.10.10">
    <property type="entry name" value="YVTN repeat-like/Quinoprotein amine dehydrogenase"/>
    <property type="match status" value="1"/>
</dbReference>
<keyword evidence="3" id="KW-1185">Reference proteome</keyword>
<gene>
    <name evidence="2" type="ORF">SEMRO_1584_G284021.1</name>
</gene>
<dbReference type="EMBL" id="CAICTM010001582">
    <property type="protein sequence ID" value="CAB9524780.1"/>
    <property type="molecule type" value="Genomic_DNA"/>
</dbReference>
<proteinExistence type="predicted"/>
<keyword evidence="1" id="KW-0732">Signal</keyword>
<dbReference type="Proteomes" id="UP001153069">
    <property type="component" value="Unassembled WGS sequence"/>
</dbReference>
<sequence length="511" mass="55227">MLWTLNILLCVIAPILFKSVHGTGTTSEPQKYALHIIDLNAEHRQLAPISGYVQFGGNLVGDTNNGEFGESVAIDRTGTTIVVREQGTGTIHVYENAANGWTQKGQDLTSFPIFFYLTSGRSVAISRDGSIVAVSSPNNEVVVVFEYDTSTEMWLQRGSTIQGVQLDGSPIDLFGVDIALTADGNKIAVGAWAYSTPTADEIGFATTYFWNGIDWVREDYRGDDFSILSGLYGETTFARVGWSVTLSGDGEWFAVGMPGSGPSDSDSTRFGECRVYHYDGFIQQSNVNGGAMFGSTINDLFVDSVALNYNGSIVAVGSPGFDVDGSRRVGRVQVFRRTDQLWIQLGSDIIGDEQDDYFGTSIDLSEDGKTLVAGSVHFFSDTNPARGYARIYKFDGTDWVIQEISRAQGFDIDGIGEFDNLGYSVAVSGDGTKVLVGAPRYDDIPSGGLEGNGLVQMWGQTEFPTFSPILNPLPQVGNLGTGGSPAQTSLVNRAFTWWQGAVAYLEGFLFD</sequence>
<reference evidence="2" key="1">
    <citation type="submission" date="2020-06" db="EMBL/GenBank/DDBJ databases">
        <authorList>
            <consortium name="Plant Systems Biology data submission"/>
        </authorList>
    </citation>
    <scope>NUCLEOTIDE SEQUENCE</scope>
    <source>
        <strain evidence="2">D6</strain>
    </source>
</reference>
<feature type="signal peptide" evidence="1">
    <location>
        <begin position="1"/>
        <end position="22"/>
    </location>
</feature>
<comment type="caution">
    <text evidence="2">The sequence shown here is derived from an EMBL/GenBank/DDBJ whole genome shotgun (WGS) entry which is preliminary data.</text>
</comment>
<dbReference type="Gene3D" id="2.130.10.130">
    <property type="entry name" value="Integrin alpha, N-terminal"/>
    <property type="match status" value="1"/>
</dbReference>
<evidence type="ECO:0000256" key="1">
    <source>
        <dbReference type="SAM" id="SignalP"/>
    </source>
</evidence>
<accession>A0A9N8EU66</accession>
<dbReference type="InterPro" id="IPR028994">
    <property type="entry name" value="Integrin_alpha_N"/>
</dbReference>
<feature type="chain" id="PRO_5040200294" evidence="1">
    <location>
        <begin position="23"/>
        <end position="511"/>
    </location>
</feature>